<evidence type="ECO:0000313" key="2">
    <source>
        <dbReference type="Proteomes" id="UP001165082"/>
    </source>
</evidence>
<reference evidence="1" key="1">
    <citation type="submission" date="2022-07" db="EMBL/GenBank/DDBJ databases">
        <title>Genome analysis of Parmales, a sister group of diatoms, reveals the evolutionary specialization of diatoms from phago-mixotrophs to photoautotrophs.</title>
        <authorList>
            <person name="Ban H."/>
            <person name="Sato S."/>
            <person name="Yoshikawa S."/>
            <person name="Kazumasa Y."/>
            <person name="Nakamura Y."/>
            <person name="Ichinomiya M."/>
            <person name="Saitoh K."/>
            <person name="Sato N."/>
            <person name="Blanc-Mathieu R."/>
            <person name="Endo H."/>
            <person name="Kuwata A."/>
            <person name="Ogata H."/>
        </authorList>
    </citation>
    <scope>NUCLEOTIDE SEQUENCE</scope>
</reference>
<organism evidence="1 2">
    <name type="scientific">Triparma retinervis</name>
    <dbReference type="NCBI Taxonomy" id="2557542"/>
    <lineage>
        <taxon>Eukaryota</taxon>
        <taxon>Sar</taxon>
        <taxon>Stramenopiles</taxon>
        <taxon>Ochrophyta</taxon>
        <taxon>Bolidophyceae</taxon>
        <taxon>Parmales</taxon>
        <taxon>Triparmaceae</taxon>
        <taxon>Triparma</taxon>
    </lineage>
</organism>
<protein>
    <submittedName>
        <fullName evidence="1">Uncharacterized protein</fullName>
    </submittedName>
</protein>
<dbReference type="AlphaFoldDB" id="A0A9W7DZ47"/>
<dbReference type="Proteomes" id="UP001165082">
    <property type="component" value="Unassembled WGS sequence"/>
</dbReference>
<feature type="non-terminal residue" evidence="1">
    <location>
        <position position="191"/>
    </location>
</feature>
<proteinExistence type="predicted"/>
<name>A0A9W7DZ47_9STRA</name>
<sequence>MNDYLANTCKTTYLAGDSPTISDCKWTYFAMMSNMLGLFFTGRSLIKKSHTALYSYLERFYKSPLMQSVQGYEHVPPSSNCLLLKDKLSKFGFDRKPLLVDCADIPIDCLYRYRQLEGARDSKGQAEAVRAARAKAKGAEATGGGKGLGELLEALGMIKFKGKLDENDVQGIEAAMELVEEDLTDEVIGMK</sequence>
<keyword evidence="2" id="KW-1185">Reference proteome</keyword>
<gene>
    <name evidence="1" type="ORF">TrRE_jg12695</name>
</gene>
<accession>A0A9W7DZ47</accession>
<dbReference type="EMBL" id="BRXZ01001036">
    <property type="protein sequence ID" value="GMH60467.1"/>
    <property type="molecule type" value="Genomic_DNA"/>
</dbReference>
<dbReference type="SUPFAM" id="SSF47616">
    <property type="entry name" value="GST C-terminal domain-like"/>
    <property type="match status" value="1"/>
</dbReference>
<comment type="caution">
    <text evidence="1">The sequence shown here is derived from an EMBL/GenBank/DDBJ whole genome shotgun (WGS) entry which is preliminary data.</text>
</comment>
<evidence type="ECO:0000313" key="1">
    <source>
        <dbReference type="EMBL" id="GMH60467.1"/>
    </source>
</evidence>
<dbReference type="InterPro" id="IPR036282">
    <property type="entry name" value="Glutathione-S-Trfase_C_sf"/>
</dbReference>